<feature type="region of interest" description="Disordered" evidence="1">
    <location>
        <begin position="1"/>
        <end position="60"/>
    </location>
</feature>
<reference evidence="2 3" key="1">
    <citation type="submission" date="2020-08" db="EMBL/GenBank/DDBJ databases">
        <title>Genomic Encyclopedia of Type Strains, Phase IV (KMG-IV): sequencing the most valuable type-strain genomes for metagenomic binning, comparative biology and taxonomic classification.</title>
        <authorList>
            <person name="Goeker M."/>
        </authorList>
    </citation>
    <scope>NUCLEOTIDE SEQUENCE [LARGE SCALE GENOMIC DNA]</scope>
    <source>
        <strain evidence="2 3">DSM 5686</strain>
    </source>
</reference>
<proteinExistence type="predicted"/>
<gene>
    <name evidence="2" type="ORF">GGQ91_004851</name>
</gene>
<sequence>MGTRAGPRSTGRPLDRKTLFHLDQDEQRSVRRRGARWSRDVAPDTRDEGWRFRHPRRGRR</sequence>
<evidence type="ECO:0000313" key="3">
    <source>
        <dbReference type="Proteomes" id="UP000565455"/>
    </source>
</evidence>
<evidence type="ECO:0000313" key="2">
    <source>
        <dbReference type="EMBL" id="MBA9065434.1"/>
    </source>
</evidence>
<feature type="compositionally biased region" description="Basic and acidic residues" evidence="1">
    <location>
        <begin position="37"/>
        <end position="51"/>
    </location>
</feature>
<keyword evidence="3" id="KW-1185">Reference proteome</keyword>
<dbReference type="EMBL" id="JACJIM010000008">
    <property type="protein sequence ID" value="MBA9065434.1"/>
    <property type="molecule type" value="Genomic_DNA"/>
</dbReference>
<dbReference type="Proteomes" id="UP000565455">
    <property type="component" value="Unassembled WGS sequence"/>
</dbReference>
<organism evidence="2 3">
    <name type="scientific">Methylobacterium fujisawaense</name>
    <dbReference type="NCBI Taxonomy" id="107400"/>
    <lineage>
        <taxon>Bacteria</taxon>
        <taxon>Pseudomonadati</taxon>
        <taxon>Pseudomonadota</taxon>
        <taxon>Alphaproteobacteria</taxon>
        <taxon>Hyphomicrobiales</taxon>
        <taxon>Methylobacteriaceae</taxon>
        <taxon>Methylobacterium</taxon>
    </lineage>
</organism>
<protein>
    <submittedName>
        <fullName evidence="2">Uncharacterized protein</fullName>
    </submittedName>
</protein>
<feature type="compositionally biased region" description="Basic and acidic residues" evidence="1">
    <location>
        <begin position="13"/>
        <end position="29"/>
    </location>
</feature>
<evidence type="ECO:0000256" key="1">
    <source>
        <dbReference type="SAM" id="MobiDB-lite"/>
    </source>
</evidence>
<comment type="caution">
    <text evidence="2">The sequence shown here is derived from an EMBL/GenBank/DDBJ whole genome shotgun (WGS) entry which is preliminary data.</text>
</comment>
<accession>A0ABR6DH54</accession>
<name>A0ABR6DH54_9HYPH</name>